<dbReference type="Proteomes" id="UP000009168">
    <property type="component" value="Unassembled WGS sequence"/>
</dbReference>
<keyword evidence="4" id="KW-1185">Reference proteome</keyword>
<dbReference type="eggNOG" id="ENOG502S1H7">
    <property type="taxonomic scope" value="Eukaryota"/>
</dbReference>
<dbReference type="AlphaFoldDB" id="A4VET5"/>
<keyword evidence="2 3" id="KW-0812">Transmembrane</keyword>
<feature type="transmembrane region" description="Helical" evidence="2">
    <location>
        <begin position="429"/>
        <end position="449"/>
    </location>
</feature>
<feature type="transmembrane region" description="Helical" evidence="2">
    <location>
        <begin position="292"/>
        <end position="313"/>
    </location>
</feature>
<evidence type="ECO:0000256" key="1">
    <source>
        <dbReference type="SAM" id="MobiDB-lite"/>
    </source>
</evidence>
<reference evidence="4" key="1">
    <citation type="journal article" date="2006" name="PLoS Biol.">
        <title>Macronuclear genome sequence of the ciliate Tetrahymena thermophila, a model eukaryote.</title>
        <authorList>
            <person name="Eisen J.A."/>
            <person name="Coyne R.S."/>
            <person name="Wu M."/>
            <person name="Wu D."/>
            <person name="Thiagarajan M."/>
            <person name="Wortman J.R."/>
            <person name="Badger J.H."/>
            <person name="Ren Q."/>
            <person name="Amedeo P."/>
            <person name="Jones K.M."/>
            <person name="Tallon L.J."/>
            <person name="Delcher A.L."/>
            <person name="Salzberg S.L."/>
            <person name="Silva J.C."/>
            <person name="Haas B.J."/>
            <person name="Majoros W.H."/>
            <person name="Farzad M."/>
            <person name="Carlton J.M."/>
            <person name="Smith R.K. Jr."/>
            <person name="Garg J."/>
            <person name="Pearlman R.E."/>
            <person name="Karrer K.M."/>
            <person name="Sun L."/>
            <person name="Manning G."/>
            <person name="Elde N.C."/>
            <person name="Turkewitz A.P."/>
            <person name="Asai D.J."/>
            <person name="Wilkes D.E."/>
            <person name="Wang Y."/>
            <person name="Cai H."/>
            <person name="Collins K."/>
            <person name="Stewart B.A."/>
            <person name="Lee S.R."/>
            <person name="Wilamowska K."/>
            <person name="Weinberg Z."/>
            <person name="Ruzzo W.L."/>
            <person name="Wloga D."/>
            <person name="Gaertig J."/>
            <person name="Frankel J."/>
            <person name="Tsao C.-C."/>
            <person name="Gorovsky M.A."/>
            <person name="Keeling P.J."/>
            <person name="Waller R.F."/>
            <person name="Patron N.J."/>
            <person name="Cherry J.M."/>
            <person name="Stover N.A."/>
            <person name="Krieger C.J."/>
            <person name="del Toro C."/>
            <person name="Ryder H.F."/>
            <person name="Williamson S.C."/>
            <person name="Barbeau R.A."/>
            <person name="Hamilton E.P."/>
            <person name="Orias E."/>
        </authorList>
    </citation>
    <scope>NUCLEOTIDE SEQUENCE [LARGE SCALE GENOMIC DNA]</scope>
    <source>
        <strain evidence="4">SB210</strain>
    </source>
</reference>
<keyword evidence="2" id="KW-0472">Membrane</keyword>
<dbReference type="EMBL" id="GG662853">
    <property type="protein sequence ID" value="EDK32050.2"/>
    <property type="molecule type" value="Genomic_DNA"/>
</dbReference>
<feature type="transmembrane region" description="Helical" evidence="2">
    <location>
        <begin position="395"/>
        <end position="417"/>
    </location>
</feature>
<dbReference type="RefSeq" id="XP_001470722.2">
    <property type="nucleotide sequence ID" value="XM_001470672.2"/>
</dbReference>
<dbReference type="HOGENOM" id="CLU_772733_0_0_1"/>
<keyword evidence="2" id="KW-1133">Transmembrane helix</keyword>
<evidence type="ECO:0000313" key="4">
    <source>
        <dbReference type="Proteomes" id="UP000009168"/>
    </source>
</evidence>
<dbReference type="PANTHER" id="PTHR40849">
    <property type="entry name" value="C2 CALCIUM-DEPENDENT MEMBRANE TARGETING"/>
    <property type="match status" value="1"/>
</dbReference>
<accession>A4VET5</accession>
<organism evidence="3 4">
    <name type="scientific">Tetrahymena thermophila (strain SB210)</name>
    <dbReference type="NCBI Taxonomy" id="312017"/>
    <lineage>
        <taxon>Eukaryota</taxon>
        <taxon>Sar</taxon>
        <taxon>Alveolata</taxon>
        <taxon>Ciliophora</taxon>
        <taxon>Intramacronucleata</taxon>
        <taxon>Oligohymenophorea</taxon>
        <taxon>Hymenostomatida</taxon>
        <taxon>Tetrahymenina</taxon>
        <taxon>Tetrahymenidae</taxon>
        <taxon>Tetrahymena</taxon>
    </lineage>
</organism>
<feature type="compositionally biased region" description="Basic and acidic residues" evidence="1">
    <location>
        <begin position="11"/>
        <end position="47"/>
    </location>
</feature>
<evidence type="ECO:0000313" key="3">
    <source>
        <dbReference type="EMBL" id="EDK32050.2"/>
    </source>
</evidence>
<name>A4VET5_TETTS</name>
<gene>
    <name evidence="3" type="ORF">TTHERM_00056189</name>
</gene>
<dbReference type="InParanoid" id="A4VET5"/>
<dbReference type="PANTHER" id="PTHR40849:SF2">
    <property type="entry name" value="RGS DOMAIN-CONTAINING PROTEIN"/>
    <property type="match status" value="1"/>
</dbReference>
<feature type="transmembrane region" description="Helical" evidence="2">
    <location>
        <begin position="198"/>
        <end position="214"/>
    </location>
</feature>
<sequence length="509" mass="59139">MFDSLKNKISGGKDKEKERKGSEEQGSQKERLDSNETAEPKKTSMFDGLSKEYQKAIDSVKENKFVRQATEAAEKADNFVSSAIREKKNKLELWIKKQMEKKMIEFLLKFKPKVANSIKDPDMPEFVKQGIDVAVDETYPIILDEVKYQFRMKMFKPKKTIKEPQVSCICVPCYKIKAWYNYTTNPVDMSIWKRMRTFSYWLLTLISLIPFYGIQQALYFFAFLCMDTGDEFMLVSYILDYKKAQFIGQGVIAALTLYLSQFQCMRLWDDKSEKDPIYDCIYGAPSSPMLDFYLDLVDFASQIILIWLAFLLLPCSESKGKADFDHLDQQQKAKELQQALDQQENNEQKSEEQAHQEDIENSIHQLEQEEKEKMLEKEAQQNQKSCCDCSKGGKLYIFMIYDFLAFGVACLAFYYSYSTKVPPQFHQTSVQFAVAKLVYGYLSLPFLIFKIGQLQTILTKARPTAYDVYGNTVPTSKIEIDYENRNDDDIIDLDMGVDLEKIDKEDKKK</sequence>
<feature type="region of interest" description="Disordered" evidence="1">
    <location>
        <begin position="1"/>
        <end position="47"/>
    </location>
</feature>
<feature type="compositionally biased region" description="Basic and acidic residues" evidence="1">
    <location>
        <begin position="346"/>
        <end position="358"/>
    </location>
</feature>
<feature type="region of interest" description="Disordered" evidence="1">
    <location>
        <begin position="339"/>
        <end position="358"/>
    </location>
</feature>
<proteinExistence type="predicted"/>
<dbReference type="KEGG" id="tet:TTHERM_00056189"/>
<evidence type="ECO:0000256" key="2">
    <source>
        <dbReference type="SAM" id="Phobius"/>
    </source>
</evidence>
<dbReference type="GeneID" id="7835109"/>
<protein>
    <submittedName>
        <fullName evidence="3">Transmembrane protein, putative</fullName>
    </submittedName>
</protein>
<dbReference type="OrthoDB" id="67700at2759"/>